<gene>
    <name evidence="1" type="ORF">ERS852471_00080</name>
</gene>
<name>A0A173XNK4_9CLOT</name>
<accession>A0A173XNK4</accession>
<dbReference type="OrthoDB" id="1681764at2"/>
<organism evidence="1 2">
    <name type="scientific">Clostridium disporicum</name>
    <dbReference type="NCBI Taxonomy" id="84024"/>
    <lineage>
        <taxon>Bacteria</taxon>
        <taxon>Bacillati</taxon>
        <taxon>Bacillota</taxon>
        <taxon>Clostridia</taxon>
        <taxon>Eubacteriales</taxon>
        <taxon>Clostridiaceae</taxon>
        <taxon>Clostridium</taxon>
    </lineage>
</organism>
<proteinExistence type="predicted"/>
<dbReference type="RefSeq" id="WP_055262791.1">
    <property type="nucleotide sequence ID" value="NZ_CABIXQ010000001.1"/>
</dbReference>
<dbReference type="EMBL" id="CYZX01000001">
    <property type="protein sequence ID" value="CUN53279.1"/>
    <property type="molecule type" value="Genomic_DNA"/>
</dbReference>
<evidence type="ECO:0000313" key="2">
    <source>
        <dbReference type="Proteomes" id="UP000095594"/>
    </source>
</evidence>
<protein>
    <submittedName>
        <fullName evidence="1">Uncharacterized protein</fullName>
    </submittedName>
</protein>
<reference evidence="1 2" key="1">
    <citation type="submission" date="2015-09" db="EMBL/GenBank/DDBJ databases">
        <authorList>
            <consortium name="Pathogen Informatics"/>
        </authorList>
    </citation>
    <scope>NUCLEOTIDE SEQUENCE [LARGE SCALE GENOMIC DNA]</scope>
    <source>
        <strain evidence="1 2">2789STDY5834856</strain>
    </source>
</reference>
<sequence length="152" mass="17773">MKLTRRQITLKVLSNFINSNLDKINDVEMKANNITFMTNSGKINIKIKTSKDYTENEENKHCLWVSFSKEELENSEDNDYFVVICSDNLEKSLVFTRNELVAHFSNISKRKKNDEIDYDMYPHFIGRSCVDSRVKSDATPIDITKNLNNYVF</sequence>
<dbReference type="Proteomes" id="UP000095594">
    <property type="component" value="Unassembled WGS sequence"/>
</dbReference>
<evidence type="ECO:0000313" key="1">
    <source>
        <dbReference type="EMBL" id="CUN53279.1"/>
    </source>
</evidence>
<dbReference type="AlphaFoldDB" id="A0A173XNK4"/>